<evidence type="ECO:0000256" key="11">
    <source>
        <dbReference type="ARBA" id="ARBA00023180"/>
    </source>
</evidence>
<dbReference type="PANTHER" id="PTHR11920:SF494">
    <property type="entry name" value="ATRIAL NATRIURETIC PEPTIDE RECEPTOR 2"/>
    <property type="match status" value="1"/>
</dbReference>
<keyword evidence="5" id="KW-0732">Signal</keyword>
<dbReference type="InterPro" id="IPR000719">
    <property type="entry name" value="Prot_kinase_dom"/>
</dbReference>
<evidence type="ECO:0000256" key="14">
    <source>
        <dbReference type="SAM" id="Phobius"/>
    </source>
</evidence>
<dbReference type="EMBL" id="CAJOBC010007752">
    <property type="protein sequence ID" value="CAF3941848.1"/>
    <property type="molecule type" value="Genomic_DNA"/>
</dbReference>
<dbReference type="GO" id="GO:0005525">
    <property type="term" value="F:GTP binding"/>
    <property type="evidence" value="ECO:0007669"/>
    <property type="project" value="UniProtKB-KW"/>
</dbReference>
<evidence type="ECO:0000256" key="6">
    <source>
        <dbReference type="ARBA" id="ARBA00022741"/>
    </source>
</evidence>
<evidence type="ECO:0000256" key="9">
    <source>
        <dbReference type="ARBA" id="ARBA00023136"/>
    </source>
</evidence>
<dbReference type="SMART" id="SM00044">
    <property type="entry name" value="CYCc"/>
    <property type="match status" value="1"/>
</dbReference>
<feature type="domain" description="Guanylate cyclase" evidence="16">
    <location>
        <begin position="862"/>
        <end position="931"/>
    </location>
</feature>
<keyword evidence="9 14" id="KW-0472">Membrane</keyword>
<evidence type="ECO:0000313" key="17">
    <source>
        <dbReference type="EMBL" id="CAF1177761.1"/>
    </source>
</evidence>
<feature type="transmembrane region" description="Helical" evidence="14">
    <location>
        <begin position="7"/>
        <end position="28"/>
    </location>
</feature>
<dbReference type="Gene3D" id="3.30.70.1230">
    <property type="entry name" value="Nucleotide cyclase"/>
    <property type="match status" value="2"/>
</dbReference>
<dbReference type="InterPro" id="IPR029787">
    <property type="entry name" value="Nucleotide_cyclase"/>
</dbReference>
<reference evidence="17" key="1">
    <citation type="submission" date="2021-02" db="EMBL/GenBank/DDBJ databases">
        <authorList>
            <person name="Nowell W R."/>
        </authorList>
    </citation>
    <scope>NUCLEOTIDE SEQUENCE</scope>
</reference>
<keyword evidence="11" id="KW-0325">Glycoprotein</keyword>
<protein>
    <recommendedName>
        <fullName evidence="3">guanylate cyclase</fullName>
        <ecNumber evidence="3">4.6.1.2</ecNumber>
    </recommendedName>
</protein>
<dbReference type="InterPro" id="IPR028082">
    <property type="entry name" value="Peripla_BP_I"/>
</dbReference>
<dbReference type="Pfam" id="PF00211">
    <property type="entry name" value="Guanylate_cyc"/>
    <property type="match status" value="1"/>
</dbReference>
<accession>A0A814UPZ7</accession>
<evidence type="ECO:0000256" key="7">
    <source>
        <dbReference type="ARBA" id="ARBA00022989"/>
    </source>
</evidence>
<dbReference type="CDD" id="cd07302">
    <property type="entry name" value="CHD"/>
    <property type="match status" value="1"/>
</dbReference>
<organism evidence="17 19">
    <name type="scientific">Didymodactylos carnosus</name>
    <dbReference type="NCBI Taxonomy" id="1234261"/>
    <lineage>
        <taxon>Eukaryota</taxon>
        <taxon>Metazoa</taxon>
        <taxon>Spiralia</taxon>
        <taxon>Gnathifera</taxon>
        <taxon>Rotifera</taxon>
        <taxon>Eurotatoria</taxon>
        <taxon>Bdelloidea</taxon>
        <taxon>Philodinida</taxon>
        <taxon>Philodinidae</taxon>
        <taxon>Didymodactylos</taxon>
    </lineage>
</organism>
<comment type="caution">
    <text evidence="17">The sequence shown here is derived from an EMBL/GenBank/DDBJ whole genome shotgun (WGS) entry which is preliminary data.</text>
</comment>
<dbReference type="AlphaFoldDB" id="A0A814UPZ7"/>
<dbReference type="PANTHER" id="PTHR11920">
    <property type="entry name" value="GUANYLYL CYCLASE"/>
    <property type="match status" value="1"/>
</dbReference>
<dbReference type="Gene3D" id="1.10.510.10">
    <property type="entry name" value="Transferase(Phosphotransferase) domain 1"/>
    <property type="match status" value="1"/>
</dbReference>
<evidence type="ECO:0000256" key="1">
    <source>
        <dbReference type="ARBA" id="ARBA00001436"/>
    </source>
</evidence>
<evidence type="ECO:0000313" key="18">
    <source>
        <dbReference type="EMBL" id="CAF3941848.1"/>
    </source>
</evidence>
<evidence type="ECO:0000256" key="5">
    <source>
        <dbReference type="ARBA" id="ARBA00022729"/>
    </source>
</evidence>
<dbReference type="PROSITE" id="PS50011">
    <property type="entry name" value="PROTEIN_KINASE_DOM"/>
    <property type="match status" value="1"/>
</dbReference>
<feature type="domain" description="Protein kinase" evidence="15">
    <location>
        <begin position="508"/>
        <end position="784"/>
    </location>
</feature>
<keyword evidence="8" id="KW-0342">GTP-binding</keyword>
<dbReference type="GO" id="GO:0004016">
    <property type="term" value="F:adenylate cyclase activity"/>
    <property type="evidence" value="ECO:0007669"/>
    <property type="project" value="TreeGrafter"/>
</dbReference>
<keyword evidence="6" id="KW-0547">Nucleotide-binding</keyword>
<evidence type="ECO:0000313" key="19">
    <source>
        <dbReference type="Proteomes" id="UP000663829"/>
    </source>
</evidence>
<feature type="transmembrane region" description="Helical" evidence="14">
    <location>
        <begin position="470"/>
        <end position="492"/>
    </location>
</feature>
<dbReference type="InterPro" id="IPR011009">
    <property type="entry name" value="Kinase-like_dom_sf"/>
</dbReference>
<dbReference type="PRINTS" id="PR00255">
    <property type="entry name" value="NATPEPTIDER"/>
</dbReference>
<evidence type="ECO:0000259" key="16">
    <source>
        <dbReference type="PROSITE" id="PS50125"/>
    </source>
</evidence>
<evidence type="ECO:0000256" key="13">
    <source>
        <dbReference type="ARBA" id="ARBA00023293"/>
    </source>
</evidence>
<evidence type="ECO:0000256" key="10">
    <source>
        <dbReference type="ARBA" id="ARBA00023170"/>
    </source>
</evidence>
<dbReference type="GO" id="GO:0005524">
    <property type="term" value="F:ATP binding"/>
    <property type="evidence" value="ECO:0007669"/>
    <property type="project" value="InterPro"/>
</dbReference>
<keyword evidence="7 14" id="KW-1133">Transmembrane helix</keyword>
<evidence type="ECO:0000256" key="4">
    <source>
        <dbReference type="ARBA" id="ARBA00022692"/>
    </source>
</evidence>
<evidence type="ECO:0000256" key="2">
    <source>
        <dbReference type="ARBA" id="ARBA00004251"/>
    </source>
</evidence>
<dbReference type="SUPFAM" id="SSF55073">
    <property type="entry name" value="Nucleotide cyclase"/>
    <property type="match status" value="1"/>
</dbReference>
<dbReference type="GO" id="GO:0004383">
    <property type="term" value="F:guanylate cyclase activity"/>
    <property type="evidence" value="ECO:0007669"/>
    <property type="project" value="UniProtKB-EC"/>
</dbReference>
<sequence length="1011" mass="115316">MATLLSIVIFYFNNILLIVYGVRIAVLLPTDLTSPYAMAKVKPAIDLAVKEVNHRQLLINQTIQVRYGDTNNSYILGPLIAIDFYAKQQADVFLGPVDGPGLAAVARYSPHWKIPVISPGGGFNYHFDNKREYQLLTRMLHSSKTIVRFISRIILPHFNWTVVRIIAERNIAEAQSECYMLMGALCRAVKNSSNSQEMKETCSHSIFDIDHRFRNETKEKLKKTLNDAKKEARILLTCMDSNLFREFMLTAYDLDMINGEYVFIYLDIFRLLRKDLSLIKWKKSDASEAENKKIRRAFETVLIIGFKEADTDKYQRFSNQVFSSFEQTTATINHSSPSSSNKLVNPYVATFYDAVLLYAYGLNQTIAVHGNTNDGFHVVKNMWNSSFEGSNGIVQISETGDRVSDYSLFDLNPKTDEFWEVGTYSGVNSTFVRLREIYWIDKVTKTPNDIPFCGFDGSRCIQPKNPFLSWIYFTVVVSLIVLVLTLLAIWYYKRVSFEAQLKVMNWIIQSEDIFTMEEFSSKFKQVKKDKNKGTSILHFPIFEDTLIDTTSTINSIGTGRYKIKDMQNEHLVRFIGACLDPPCLITEYCSKGSLQDLLESNQIKLDDMFKYSIMYDVVKGIVYIHNSDIHSHGNLKSSNCLIGSRFVVKISDYGIPSLRCSRHQKYPANCEQYYRSLLWSAPEILKDQHAPHEGTQKGDVYSFAIILHEIVYRRGLFAMNETLVEPKEIFQSIKSGDEIRPPFLGENTLFEIGALMKKCWCENPADRPDFSAISSTIRKLSKKFDNENLVDNLLKRMEQYTNNLEELVTERTNDYLIEKKKAEELLYRLLPRSVTAELMAGKSVTAESFSSVTIYFSDICGFTQISSESTPMQVETIGDAYMCVSGLPTPNGNLHAREIARMALAILDAVINFKIRHRPGEQLRIRIGIHSALRIHLSPTTKALLDTFQTFIVKLRGSVTLKGKGNMSTWWLLGEENGLQIPLTNFDNDNDLLISATPPSSNLLEINQIQI</sequence>
<dbReference type="GO" id="GO:0005886">
    <property type="term" value="C:plasma membrane"/>
    <property type="evidence" value="ECO:0007669"/>
    <property type="project" value="UniProtKB-SubCell"/>
</dbReference>
<dbReference type="GO" id="GO:0035556">
    <property type="term" value="P:intracellular signal transduction"/>
    <property type="evidence" value="ECO:0007669"/>
    <property type="project" value="InterPro"/>
</dbReference>
<dbReference type="EC" id="4.6.1.2" evidence="3"/>
<dbReference type="GO" id="GO:0004672">
    <property type="term" value="F:protein kinase activity"/>
    <property type="evidence" value="ECO:0007669"/>
    <property type="project" value="InterPro"/>
</dbReference>
<dbReference type="EMBL" id="CAJNOQ010007753">
    <property type="protein sequence ID" value="CAF1177761.1"/>
    <property type="molecule type" value="Genomic_DNA"/>
</dbReference>
<dbReference type="Proteomes" id="UP000681722">
    <property type="component" value="Unassembled WGS sequence"/>
</dbReference>
<dbReference type="InterPro" id="IPR001054">
    <property type="entry name" value="A/G_cyclase"/>
</dbReference>
<evidence type="ECO:0000256" key="8">
    <source>
        <dbReference type="ARBA" id="ARBA00023134"/>
    </source>
</evidence>
<dbReference type="PROSITE" id="PS50125">
    <property type="entry name" value="GUANYLATE_CYCLASE_2"/>
    <property type="match status" value="1"/>
</dbReference>
<dbReference type="InterPro" id="IPR050401">
    <property type="entry name" value="Cyclic_nucleotide_synthase"/>
</dbReference>
<dbReference type="InterPro" id="IPR001828">
    <property type="entry name" value="ANF_lig-bd_rcpt"/>
</dbReference>
<comment type="subcellular location">
    <subcellularLocation>
        <location evidence="2">Cell membrane</location>
        <topology evidence="2">Single-pass type I membrane protein</topology>
    </subcellularLocation>
</comment>
<keyword evidence="10" id="KW-0675">Receptor</keyword>
<evidence type="ECO:0000256" key="12">
    <source>
        <dbReference type="ARBA" id="ARBA00023239"/>
    </source>
</evidence>
<evidence type="ECO:0000256" key="3">
    <source>
        <dbReference type="ARBA" id="ARBA00012202"/>
    </source>
</evidence>
<dbReference type="InterPro" id="IPR001245">
    <property type="entry name" value="Ser-Thr/Tyr_kinase_cat_dom"/>
</dbReference>
<keyword evidence="12" id="KW-0456">Lyase</keyword>
<evidence type="ECO:0000259" key="15">
    <source>
        <dbReference type="PROSITE" id="PS50011"/>
    </source>
</evidence>
<dbReference type="Pfam" id="PF01094">
    <property type="entry name" value="ANF_receptor"/>
    <property type="match status" value="1"/>
</dbReference>
<keyword evidence="19" id="KW-1185">Reference proteome</keyword>
<dbReference type="SUPFAM" id="SSF56112">
    <property type="entry name" value="Protein kinase-like (PK-like)"/>
    <property type="match status" value="1"/>
</dbReference>
<dbReference type="InterPro" id="IPR001170">
    <property type="entry name" value="ANPR/GUC"/>
</dbReference>
<dbReference type="GO" id="GO:0007168">
    <property type="term" value="P:receptor guanylyl cyclase signaling pathway"/>
    <property type="evidence" value="ECO:0007669"/>
    <property type="project" value="TreeGrafter"/>
</dbReference>
<comment type="catalytic activity">
    <reaction evidence="1">
        <text>GTP = 3',5'-cyclic GMP + diphosphate</text>
        <dbReference type="Rhea" id="RHEA:13665"/>
        <dbReference type="ChEBI" id="CHEBI:33019"/>
        <dbReference type="ChEBI" id="CHEBI:37565"/>
        <dbReference type="ChEBI" id="CHEBI:57746"/>
        <dbReference type="EC" id="4.6.1.2"/>
    </reaction>
</comment>
<keyword evidence="4 14" id="KW-0812">Transmembrane</keyword>
<keyword evidence="13" id="KW-0141">cGMP biosynthesis</keyword>
<name>A0A814UPZ7_9BILA</name>
<dbReference type="OrthoDB" id="1890790at2759"/>
<dbReference type="Gene3D" id="3.40.50.2300">
    <property type="match status" value="3"/>
</dbReference>
<proteinExistence type="predicted"/>
<dbReference type="Proteomes" id="UP000663829">
    <property type="component" value="Unassembled WGS sequence"/>
</dbReference>
<dbReference type="SUPFAM" id="SSF53822">
    <property type="entry name" value="Periplasmic binding protein-like I"/>
    <property type="match status" value="1"/>
</dbReference>
<dbReference type="GO" id="GO:0001653">
    <property type="term" value="F:peptide receptor activity"/>
    <property type="evidence" value="ECO:0007669"/>
    <property type="project" value="TreeGrafter"/>
</dbReference>
<gene>
    <name evidence="17" type="ORF">GPM918_LOCUS22533</name>
    <name evidence="18" type="ORF">SRO942_LOCUS22529</name>
</gene>
<dbReference type="Pfam" id="PF07714">
    <property type="entry name" value="PK_Tyr_Ser-Thr"/>
    <property type="match status" value="1"/>
</dbReference>